<organism evidence="1">
    <name type="scientific">uncultured marine virus</name>
    <dbReference type="NCBI Taxonomy" id="186617"/>
    <lineage>
        <taxon>Viruses</taxon>
        <taxon>environmental samples</taxon>
    </lineage>
</organism>
<reference evidence="1" key="1">
    <citation type="journal article" date="2015" name="Front. Microbiol.">
        <title>Combining genomic sequencing methods to explore viral diversity and reveal potential virus-host interactions.</title>
        <authorList>
            <person name="Chow C.E."/>
            <person name="Winget D.M."/>
            <person name="White R.A.III."/>
            <person name="Hallam S.J."/>
            <person name="Suttle C.A."/>
        </authorList>
    </citation>
    <scope>NUCLEOTIDE SEQUENCE</scope>
    <source>
        <strain evidence="1">Oxic1_5</strain>
    </source>
</reference>
<reference evidence="1" key="2">
    <citation type="submission" date="2015-03" db="EMBL/GenBank/DDBJ databases">
        <authorList>
            <person name="Chow C.-E.T."/>
            <person name="Winget D.M."/>
            <person name="White R.A.III."/>
            <person name="Hallam S.J."/>
            <person name="Suttle C.A."/>
        </authorList>
    </citation>
    <scope>NUCLEOTIDE SEQUENCE</scope>
    <source>
        <strain evidence="1">Oxic1_5</strain>
    </source>
</reference>
<accession>A0A0F7L7L6</accession>
<protein>
    <submittedName>
        <fullName evidence="1">Uncharacterized protein</fullName>
    </submittedName>
</protein>
<name>A0A0F7L7L6_9VIRU</name>
<evidence type="ECO:0000313" key="1">
    <source>
        <dbReference type="EMBL" id="AKH47925.1"/>
    </source>
</evidence>
<dbReference type="EMBL" id="KR029600">
    <property type="protein sequence ID" value="AKH47925.1"/>
    <property type="molecule type" value="Genomic_DNA"/>
</dbReference>
<proteinExistence type="predicted"/>
<sequence>MNRALITVSFLSEVHSSHRTVSSVIGNGSSGVSLILFSTAVSMSILYTSCLPLDTADQTHILIVTIGSCADCFNELILSHSARN</sequence>